<name>A0A819TT46_9BILA</name>
<evidence type="ECO:0000313" key="3">
    <source>
        <dbReference type="Proteomes" id="UP000663844"/>
    </source>
</evidence>
<dbReference type="AlphaFoldDB" id="A0A819TT46"/>
<dbReference type="Proteomes" id="UP000663844">
    <property type="component" value="Unassembled WGS sequence"/>
</dbReference>
<reference evidence="2" key="1">
    <citation type="submission" date="2021-02" db="EMBL/GenBank/DDBJ databases">
        <authorList>
            <person name="Nowell W R."/>
        </authorList>
    </citation>
    <scope>NUCLEOTIDE SEQUENCE</scope>
</reference>
<accession>A0A819TT46</accession>
<evidence type="ECO:0000313" key="2">
    <source>
        <dbReference type="EMBL" id="CAF4078076.1"/>
    </source>
</evidence>
<dbReference type="EMBL" id="CAJNOG010001447">
    <property type="protein sequence ID" value="CAF1444245.1"/>
    <property type="molecule type" value="Genomic_DNA"/>
</dbReference>
<organism evidence="2 3">
    <name type="scientific">Adineta steineri</name>
    <dbReference type="NCBI Taxonomy" id="433720"/>
    <lineage>
        <taxon>Eukaryota</taxon>
        <taxon>Metazoa</taxon>
        <taxon>Spiralia</taxon>
        <taxon>Gnathifera</taxon>
        <taxon>Rotifera</taxon>
        <taxon>Eurotatoria</taxon>
        <taxon>Bdelloidea</taxon>
        <taxon>Adinetida</taxon>
        <taxon>Adinetidae</taxon>
        <taxon>Adineta</taxon>
    </lineage>
</organism>
<protein>
    <submittedName>
        <fullName evidence="2">Uncharacterized protein</fullName>
    </submittedName>
</protein>
<proteinExistence type="predicted"/>
<gene>
    <name evidence="1" type="ORF">JYZ213_LOCUS40306</name>
    <name evidence="2" type="ORF">OXD698_LOCUS34126</name>
</gene>
<sequence length="93" mass="10435">MNPQTLVVTIPNITPSLFNQLRSDYGLELSCPCSTISIPYKAFVSNEVSFDPVCTSIFTSRQWIEALYLVNPSEYTLNDFRSTGSSQVSKDFL</sequence>
<dbReference type="Proteomes" id="UP000663845">
    <property type="component" value="Unassembled WGS sequence"/>
</dbReference>
<evidence type="ECO:0000313" key="1">
    <source>
        <dbReference type="EMBL" id="CAF1444245.1"/>
    </source>
</evidence>
<dbReference type="EMBL" id="CAJOAZ010004859">
    <property type="protein sequence ID" value="CAF4078076.1"/>
    <property type="molecule type" value="Genomic_DNA"/>
</dbReference>
<comment type="caution">
    <text evidence="2">The sequence shown here is derived from an EMBL/GenBank/DDBJ whole genome shotgun (WGS) entry which is preliminary data.</text>
</comment>